<gene>
    <name evidence="1" type="ORF">EC9_42670</name>
</gene>
<name>A0A517M5B8_9BACT</name>
<protein>
    <submittedName>
        <fullName evidence="1">Uncharacterized protein</fullName>
    </submittedName>
</protein>
<evidence type="ECO:0000313" key="1">
    <source>
        <dbReference type="EMBL" id="QDS90063.1"/>
    </source>
</evidence>
<sequence>MVQSCVASYYFLAEAFSGDIMRAAALRFQVRPCMHSDKMLVGRVLLSTCSIQTSVEDAFTAVYNHVVKCFQLKSTLQT</sequence>
<dbReference type="EMBL" id="CP036261">
    <property type="protein sequence ID" value="QDS90063.1"/>
    <property type="molecule type" value="Genomic_DNA"/>
</dbReference>
<dbReference type="AlphaFoldDB" id="A0A517M5B8"/>
<evidence type="ECO:0000313" key="2">
    <source>
        <dbReference type="Proteomes" id="UP000319557"/>
    </source>
</evidence>
<dbReference type="KEGG" id="ruv:EC9_42670"/>
<proteinExistence type="predicted"/>
<accession>A0A517M5B8</accession>
<organism evidence="1 2">
    <name type="scientific">Rosistilla ulvae</name>
    <dbReference type="NCBI Taxonomy" id="1930277"/>
    <lineage>
        <taxon>Bacteria</taxon>
        <taxon>Pseudomonadati</taxon>
        <taxon>Planctomycetota</taxon>
        <taxon>Planctomycetia</taxon>
        <taxon>Pirellulales</taxon>
        <taxon>Pirellulaceae</taxon>
        <taxon>Rosistilla</taxon>
    </lineage>
</organism>
<keyword evidence="2" id="KW-1185">Reference proteome</keyword>
<reference evidence="1 2" key="1">
    <citation type="submission" date="2019-02" db="EMBL/GenBank/DDBJ databases">
        <title>Deep-cultivation of Planctomycetes and their phenomic and genomic characterization uncovers novel biology.</title>
        <authorList>
            <person name="Wiegand S."/>
            <person name="Jogler M."/>
            <person name="Boedeker C."/>
            <person name="Pinto D."/>
            <person name="Vollmers J."/>
            <person name="Rivas-Marin E."/>
            <person name="Kohn T."/>
            <person name="Peeters S.H."/>
            <person name="Heuer A."/>
            <person name="Rast P."/>
            <person name="Oberbeckmann S."/>
            <person name="Bunk B."/>
            <person name="Jeske O."/>
            <person name="Meyerdierks A."/>
            <person name="Storesund J.E."/>
            <person name="Kallscheuer N."/>
            <person name="Luecker S."/>
            <person name="Lage O.M."/>
            <person name="Pohl T."/>
            <person name="Merkel B.J."/>
            <person name="Hornburger P."/>
            <person name="Mueller R.-W."/>
            <person name="Bruemmer F."/>
            <person name="Labrenz M."/>
            <person name="Spormann A.M."/>
            <person name="Op den Camp H."/>
            <person name="Overmann J."/>
            <person name="Amann R."/>
            <person name="Jetten M.S.M."/>
            <person name="Mascher T."/>
            <person name="Medema M.H."/>
            <person name="Devos D.P."/>
            <person name="Kaster A.-K."/>
            <person name="Ovreas L."/>
            <person name="Rohde M."/>
            <person name="Galperin M.Y."/>
            <person name="Jogler C."/>
        </authorList>
    </citation>
    <scope>NUCLEOTIDE SEQUENCE [LARGE SCALE GENOMIC DNA]</scope>
    <source>
        <strain evidence="1 2">EC9</strain>
    </source>
</reference>
<dbReference type="Proteomes" id="UP000319557">
    <property type="component" value="Chromosome"/>
</dbReference>